<protein>
    <submittedName>
        <fullName evidence="1">Uncharacterized protein</fullName>
    </submittedName>
</protein>
<keyword evidence="2" id="KW-1185">Reference proteome</keyword>
<accession>A0A5B7F480</accession>
<dbReference type="Proteomes" id="UP000324222">
    <property type="component" value="Unassembled WGS sequence"/>
</dbReference>
<proteinExistence type="predicted"/>
<name>A0A5B7F480_PORTR</name>
<evidence type="ECO:0000313" key="2">
    <source>
        <dbReference type="Proteomes" id="UP000324222"/>
    </source>
</evidence>
<comment type="caution">
    <text evidence="1">The sequence shown here is derived from an EMBL/GenBank/DDBJ whole genome shotgun (WGS) entry which is preliminary data.</text>
</comment>
<sequence length="48" mass="5216">MLRNKFRRPAQHQPGVSDVKIPSVTHLAEGLRGAGVRRAFGCGSVCVR</sequence>
<gene>
    <name evidence="1" type="ORF">E2C01_032909</name>
</gene>
<organism evidence="1 2">
    <name type="scientific">Portunus trituberculatus</name>
    <name type="common">Swimming crab</name>
    <name type="synonym">Neptunus trituberculatus</name>
    <dbReference type="NCBI Taxonomy" id="210409"/>
    <lineage>
        <taxon>Eukaryota</taxon>
        <taxon>Metazoa</taxon>
        <taxon>Ecdysozoa</taxon>
        <taxon>Arthropoda</taxon>
        <taxon>Crustacea</taxon>
        <taxon>Multicrustacea</taxon>
        <taxon>Malacostraca</taxon>
        <taxon>Eumalacostraca</taxon>
        <taxon>Eucarida</taxon>
        <taxon>Decapoda</taxon>
        <taxon>Pleocyemata</taxon>
        <taxon>Brachyura</taxon>
        <taxon>Eubrachyura</taxon>
        <taxon>Portunoidea</taxon>
        <taxon>Portunidae</taxon>
        <taxon>Portuninae</taxon>
        <taxon>Portunus</taxon>
    </lineage>
</organism>
<dbReference type="EMBL" id="VSRR010004346">
    <property type="protein sequence ID" value="MPC39374.1"/>
    <property type="molecule type" value="Genomic_DNA"/>
</dbReference>
<evidence type="ECO:0000313" key="1">
    <source>
        <dbReference type="EMBL" id="MPC39374.1"/>
    </source>
</evidence>
<reference evidence="1 2" key="1">
    <citation type="submission" date="2019-05" db="EMBL/GenBank/DDBJ databases">
        <title>Another draft genome of Portunus trituberculatus and its Hox gene families provides insights of decapod evolution.</title>
        <authorList>
            <person name="Jeong J.-H."/>
            <person name="Song I."/>
            <person name="Kim S."/>
            <person name="Choi T."/>
            <person name="Kim D."/>
            <person name="Ryu S."/>
            <person name="Kim W."/>
        </authorList>
    </citation>
    <scope>NUCLEOTIDE SEQUENCE [LARGE SCALE GENOMIC DNA]</scope>
    <source>
        <tissue evidence="1">Muscle</tissue>
    </source>
</reference>
<dbReference type="AlphaFoldDB" id="A0A5B7F480"/>